<keyword evidence="1" id="KW-0472">Membrane</keyword>
<feature type="transmembrane region" description="Helical" evidence="1">
    <location>
        <begin position="52"/>
        <end position="70"/>
    </location>
</feature>
<name>A0A553H2S7_9PSED</name>
<evidence type="ECO:0000313" key="2">
    <source>
        <dbReference type="EMBL" id="TRX76053.1"/>
    </source>
</evidence>
<dbReference type="AlphaFoldDB" id="A0A553H2S7"/>
<keyword evidence="1" id="KW-0812">Transmembrane</keyword>
<dbReference type="RefSeq" id="WP_143486681.1">
    <property type="nucleotide sequence ID" value="NZ_VJOY01000002.1"/>
</dbReference>
<evidence type="ECO:0000313" key="3">
    <source>
        <dbReference type="Proteomes" id="UP000315235"/>
    </source>
</evidence>
<keyword evidence="3" id="KW-1185">Reference proteome</keyword>
<evidence type="ECO:0000256" key="1">
    <source>
        <dbReference type="SAM" id="Phobius"/>
    </source>
</evidence>
<proteinExistence type="predicted"/>
<dbReference type="EMBL" id="VJOY01000002">
    <property type="protein sequence ID" value="TRX76053.1"/>
    <property type="molecule type" value="Genomic_DNA"/>
</dbReference>
<dbReference type="Proteomes" id="UP000315235">
    <property type="component" value="Unassembled WGS sequence"/>
</dbReference>
<sequence length="78" mass="8648">MRHPFLRLAVNGLCLGLVAVALLFSALAVWDAYGPGAPYYGRSTNRDKWSDPRPILLVVDGGVVLLVFGLRRLLRRMP</sequence>
<gene>
    <name evidence="2" type="ORF">FM069_02375</name>
</gene>
<organism evidence="2 3">
    <name type="scientific">Pseudomonas mangiferae</name>
    <dbReference type="NCBI Taxonomy" id="2593654"/>
    <lineage>
        <taxon>Bacteria</taxon>
        <taxon>Pseudomonadati</taxon>
        <taxon>Pseudomonadota</taxon>
        <taxon>Gammaproteobacteria</taxon>
        <taxon>Pseudomonadales</taxon>
        <taxon>Pseudomonadaceae</taxon>
        <taxon>Pseudomonas</taxon>
    </lineage>
</organism>
<reference evidence="2 3" key="1">
    <citation type="submission" date="2019-07" db="EMBL/GenBank/DDBJ databases">
        <title>Pseudomonas mangiferae sp. nov., isolated from bark of mango tree in Thailand.</title>
        <authorList>
            <person name="Srisuk N."/>
            <person name="Anurat P."/>
        </authorList>
    </citation>
    <scope>NUCLEOTIDE SEQUENCE [LARGE SCALE GENOMIC DNA]</scope>
    <source>
        <strain evidence="2 3">DMKU_BBB3-04</strain>
    </source>
</reference>
<accession>A0A553H2S7</accession>
<comment type="caution">
    <text evidence="2">The sequence shown here is derived from an EMBL/GenBank/DDBJ whole genome shotgun (WGS) entry which is preliminary data.</text>
</comment>
<protein>
    <submittedName>
        <fullName evidence="2">Uncharacterized protein</fullName>
    </submittedName>
</protein>
<keyword evidence="1" id="KW-1133">Transmembrane helix</keyword>